<evidence type="ECO:0000256" key="6">
    <source>
        <dbReference type="HAMAP-Rule" id="MF_00361"/>
    </source>
</evidence>
<dbReference type="GO" id="GO:0051287">
    <property type="term" value="F:NAD binding"/>
    <property type="evidence" value="ECO:0007669"/>
    <property type="project" value="UniProtKB-ARBA"/>
</dbReference>
<evidence type="ECO:0000313" key="8">
    <source>
        <dbReference type="Proteomes" id="UP000287969"/>
    </source>
</evidence>
<keyword evidence="3 6" id="KW-0521">NADP</keyword>
<comment type="catalytic activity">
    <reaction evidence="5 6">
        <text>NAD(+) + ATP = ADP + NADP(+) + H(+)</text>
        <dbReference type="Rhea" id="RHEA:18629"/>
        <dbReference type="ChEBI" id="CHEBI:15378"/>
        <dbReference type="ChEBI" id="CHEBI:30616"/>
        <dbReference type="ChEBI" id="CHEBI:57540"/>
        <dbReference type="ChEBI" id="CHEBI:58349"/>
        <dbReference type="ChEBI" id="CHEBI:456216"/>
        <dbReference type="EC" id="2.7.1.23"/>
    </reaction>
</comment>
<reference evidence="8" key="1">
    <citation type="submission" date="2019-01" db="EMBL/GenBank/DDBJ databases">
        <title>Draft genomes of a novel of Sporanaerobacter strains.</title>
        <authorList>
            <person name="Ma S."/>
        </authorList>
    </citation>
    <scope>NUCLEOTIDE SEQUENCE [LARGE SCALE GENOMIC DNA]</scope>
    <source>
        <strain evidence="8">NJN-17</strain>
    </source>
</reference>
<dbReference type="Pfam" id="PF01513">
    <property type="entry name" value="NAD_kinase"/>
    <property type="match status" value="1"/>
</dbReference>
<feature type="binding site" evidence="6">
    <location>
        <position position="138"/>
    </location>
    <ligand>
        <name>NAD(+)</name>
        <dbReference type="ChEBI" id="CHEBI:57540"/>
    </ligand>
</feature>
<dbReference type="InterPro" id="IPR002504">
    <property type="entry name" value="NADK"/>
</dbReference>
<comment type="cofactor">
    <cofactor evidence="6">
        <name>a divalent metal cation</name>
        <dbReference type="ChEBI" id="CHEBI:60240"/>
    </cofactor>
</comment>
<dbReference type="Gene3D" id="3.40.50.10330">
    <property type="entry name" value="Probable inorganic polyphosphate/atp-NAD kinase, domain 1"/>
    <property type="match status" value="1"/>
</dbReference>
<dbReference type="PANTHER" id="PTHR20275:SF0">
    <property type="entry name" value="NAD KINASE"/>
    <property type="match status" value="1"/>
</dbReference>
<dbReference type="GO" id="GO:0006741">
    <property type="term" value="P:NADP+ biosynthetic process"/>
    <property type="evidence" value="ECO:0007669"/>
    <property type="project" value="UniProtKB-UniRule"/>
</dbReference>
<dbReference type="InterPro" id="IPR017437">
    <property type="entry name" value="ATP-NAD_kinase_PpnK-typ_C"/>
</dbReference>
<keyword evidence="6" id="KW-0547">Nucleotide-binding</keyword>
<gene>
    <name evidence="6" type="primary">nadK</name>
    <name evidence="7" type="ORF">EQM13_12490</name>
</gene>
<dbReference type="GO" id="GO:0019674">
    <property type="term" value="P:NAD+ metabolic process"/>
    <property type="evidence" value="ECO:0007669"/>
    <property type="project" value="InterPro"/>
</dbReference>
<dbReference type="GO" id="GO:0005524">
    <property type="term" value="F:ATP binding"/>
    <property type="evidence" value="ECO:0007669"/>
    <property type="project" value="UniProtKB-KW"/>
</dbReference>
<evidence type="ECO:0000313" key="7">
    <source>
        <dbReference type="EMBL" id="QAT62318.1"/>
    </source>
</evidence>
<protein>
    <recommendedName>
        <fullName evidence="6">NAD kinase</fullName>
        <ecNumber evidence="6">2.7.1.23</ecNumber>
    </recommendedName>
    <alternativeName>
        <fullName evidence="6">ATP-dependent NAD kinase</fullName>
    </alternativeName>
</protein>
<dbReference type="GO" id="GO:0046872">
    <property type="term" value="F:metal ion binding"/>
    <property type="evidence" value="ECO:0007669"/>
    <property type="project" value="UniProtKB-UniRule"/>
</dbReference>
<feature type="binding site" evidence="6">
    <location>
        <begin position="168"/>
        <end position="173"/>
    </location>
    <ligand>
        <name>NAD(+)</name>
        <dbReference type="ChEBI" id="CHEBI:57540"/>
    </ligand>
</feature>
<feature type="active site" description="Proton acceptor" evidence="6">
    <location>
        <position position="55"/>
    </location>
</feature>
<evidence type="ECO:0000256" key="5">
    <source>
        <dbReference type="ARBA" id="ARBA00047925"/>
    </source>
</evidence>
<dbReference type="EC" id="2.7.1.23" evidence="6"/>
<dbReference type="RefSeq" id="WP_114219311.1">
    <property type="nucleotide sequence ID" value="NZ_CP035282.1"/>
</dbReference>
<accession>A0A410QER1</accession>
<organism evidence="7 8">
    <name type="scientific">Acidilutibacter cellobiosedens</name>
    <dbReference type="NCBI Taxonomy" id="2507161"/>
    <lineage>
        <taxon>Bacteria</taxon>
        <taxon>Bacillati</taxon>
        <taxon>Bacillota</taxon>
        <taxon>Tissierellia</taxon>
        <taxon>Tissierellales</taxon>
        <taxon>Acidilutibacteraceae</taxon>
        <taxon>Acidilutibacter</taxon>
    </lineage>
</organism>
<feature type="binding site" evidence="6">
    <location>
        <begin position="55"/>
        <end position="56"/>
    </location>
    <ligand>
        <name>NAD(+)</name>
        <dbReference type="ChEBI" id="CHEBI:57540"/>
    </ligand>
</feature>
<dbReference type="HAMAP" id="MF_00361">
    <property type="entry name" value="NAD_kinase"/>
    <property type="match status" value="1"/>
</dbReference>
<dbReference type="InterPro" id="IPR016064">
    <property type="entry name" value="NAD/diacylglycerol_kinase_sf"/>
</dbReference>
<name>A0A410QER1_9FIRM</name>
<dbReference type="GO" id="GO:0003951">
    <property type="term" value="F:NAD+ kinase activity"/>
    <property type="evidence" value="ECO:0007669"/>
    <property type="project" value="UniProtKB-UniRule"/>
</dbReference>
<dbReference type="KEGG" id="spoa:EQM13_12490"/>
<evidence type="ECO:0000256" key="4">
    <source>
        <dbReference type="ARBA" id="ARBA00023027"/>
    </source>
</evidence>
<proteinExistence type="inferred from homology"/>
<dbReference type="PANTHER" id="PTHR20275">
    <property type="entry name" value="NAD KINASE"/>
    <property type="match status" value="1"/>
</dbReference>
<dbReference type="Proteomes" id="UP000287969">
    <property type="component" value="Chromosome"/>
</dbReference>
<feature type="binding site" evidence="6">
    <location>
        <position position="60"/>
    </location>
    <ligand>
        <name>NAD(+)</name>
        <dbReference type="ChEBI" id="CHEBI:57540"/>
    </ligand>
</feature>
<dbReference type="EMBL" id="CP035282">
    <property type="protein sequence ID" value="QAT62318.1"/>
    <property type="molecule type" value="Genomic_DNA"/>
</dbReference>
<feature type="binding site" evidence="6">
    <location>
        <begin position="128"/>
        <end position="129"/>
    </location>
    <ligand>
        <name>NAD(+)</name>
        <dbReference type="ChEBI" id="CHEBI:57540"/>
    </ligand>
</feature>
<keyword evidence="4 6" id="KW-0520">NAD</keyword>
<keyword evidence="8" id="KW-1185">Reference proteome</keyword>
<dbReference type="Pfam" id="PF20143">
    <property type="entry name" value="NAD_kinase_C"/>
    <property type="match status" value="1"/>
</dbReference>
<dbReference type="SUPFAM" id="SSF111331">
    <property type="entry name" value="NAD kinase/diacylglycerol kinase-like"/>
    <property type="match status" value="1"/>
</dbReference>
<evidence type="ECO:0000256" key="3">
    <source>
        <dbReference type="ARBA" id="ARBA00022857"/>
    </source>
</evidence>
<comment type="similarity">
    <text evidence="6">Belongs to the NAD kinase family.</text>
</comment>
<dbReference type="Gene3D" id="2.60.200.30">
    <property type="entry name" value="Probable inorganic polyphosphate/atp-NAD kinase, domain 2"/>
    <property type="match status" value="1"/>
</dbReference>
<comment type="function">
    <text evidence="6">Involved in the regulation of the intracellular balance of NAD and NADP, and is a key enzyme in the biosynthesis of NADP. Catalyzes specifically the phosphorylation on 2'-hydroxyl of the adenosine moiety of NAD to yield NADP.</text>
</comment>
<keyword evidence="6" id="KW-0067">ATP-binding</keyword>
<dbReference type="AlphaFoldDB" id="A0A410QER1"/>
<sequence length="271" mass="30982">MKKFEKGRRINILYNDNLDSKKVFNLLKIKLNENGFLVSEDYNSQAELNICIGGDGAFLRSVHKYNFPNIPFIGVNTGHLGFYQEILPEDIDTFIEKYMKKEYFTEKIYLIESKILIDKKIIKLLGINEIVVKGTASKVVHLEIFIDNNHLEMFSGDGIIISTPMGSTAYNFSSGGSIVYPLLKALQITPLSPISSKAYRSLPNSAVIPGNMTITVKPEFKYENSILIMNDGVENRYDNITEINLTMSKKKIYKLNFDKDMYWNNLKSKFL</sequence>
<comment type="subcellular location">
    <subcellularLocation>
        <location evidence="6">Cytoplasm</location>
    </subcellularLocation>
</comment>
<keyword evidence="6" id="KW-0963">Cytoplasm</keyword>
<feature type="binding site" evidence="6">
    <location>
        <position position="157"/>
    </location>
    <ligand>
        <name>NAD(+)</name>
        <dbReference type="ChEBI" id="CHEBI:57540"/>
    </ligand>
</feature>
<keyword evidence="1 6" id="KW-0808">Transferase</keyword>
<evidence type="ECO:0000256" key="2">
    <source>
        <dbReference type="ARBA" id="ARBA00022777"/>
    </source>
</evidence>
<evidence type="ECO:0000256" key="1">
    <source>
        <dbReference type="ARBA" id="ARBA00022679"/>
    </source>
</evidence>
<comment type="caution">
    <text evidence="6">Lacks conserved residue(s) required for the propagation of feature annotation.</text>
</comment>
<keyword evidence="2 6" id="KW-0418">Kinase</keyword>
<dbReference type="GO" id="GO:0005737">
    <property type="term" value="C:cytoplasm"/>
    <property type="evidence" value="ECO:0007669"/>
    <property type="project" value="UniProtKB-SubCell"/>
</dbReference>
<dbReference type="OrthoDB" id="9774737at2"/>
<dbReference type="InterPro" id="IPR017438">
    <property type="entry name" value="ATP-NAD_kinase_N"/>
</dbReference>